<gene>
    <name evidence="1" type="ORF">B0T21DRAFT_280978</name>
</gene>
<reference evidence="1" key="1">
    <citation type="submission" date="2023-06" db="EMBL/GenBank/DDBJ databases">
        <title>Genome-scale phylogeny and comparative genomics of the fungal order Sordariales.</title>
        <authorList>
            <consortium name="Lawrence Berkeley National Laboratory"/>
            <person name="Hensen N."/>
            <person name="Bonometti L."/>
            <person name="Westerberg I."/>
            <person name="Brannstrom I.O."/>
            <person name="Guillou S."/>
            <person name="Cros-Aarteil S."/>
            <person name="Calhoun S."/>
            <person name="Haridas S."/>
            <person name="Kuo A."/>
            <person name="Mondo S."/>
            <person name="Pangilinan J."/>
            <person name="Riley R."/>
            <person name="Labutti K."/>
            <person name="Andreopoulos B."/>
            <person name="Lipzen A."/>
            <person name="Chen C."/>
            <person name="Yanf M."/>
            <person name="Daum C."/>
            <person name="Ng V."/>
            <person name="Clum A."/>
            <person name="Steindorff A."/>
            <person name="Ohm R."/>
            <person name="Martin F."/>
            <person name="Silar P."/>
            <person name="Natvig D."/>
            <person name="Lalanne C."/>
            <person name="Gautier V."/>
            <person name="Ament-Velasquez S.L."/>
            <person name="Kruys A."/>
            <person name="Hutchinson M.I."/>
            <person name="Powell A.J."/>
            <person name="Barry K."/>
            <person name="Miller A.N."/>
            <person name="Grigoriev I.V."/>
            <person name="Debuchy R."/>
            <person name="Gladieux P."/>
            <person name="Thoren M.H."/>
            <person name="Johannesson H."/>
        </authorList>
    </citation>
    <scope>NUCLEOTIDE SEQUENCE</scope>
    <source>
        <strain evidence="1">CBS 540.89</strain>
    </source>
</reference>
<comment type="caution">
    <text evidence="1">The sequence shown here is derived from an EMBL/GenBank/DDBJ whole genome shotgun (WGS) entry which is preliminary data.</text>
</comment>
<organism evidence="1 2">
    <name type="scientific">Apiosordaria backusii</name>
    <dbReference type="NCBI Taxonomy" id="314023"/>
    <lineage>
        <taxon>Eukaryota</taxon>
        <taxon>Fungi</taxon>
        <taxon>Dikarya</taxon>
        <taxon>Ascomycota</taxon>
        <taxon>Pezizomycotina</taxon>
        <taxon>Sordariomycetes</taxon>
        <taxon>Sordariomycetidae</taxon>
        <taxon>Sordariales</taxon>
        <taxon>Lasiosphaeriaceae</taxon>
        <taxon>Apiosordaria</taxon>
    </lineage>
</organism>
<protein>
    <submittedName>
        <fullName evidence="1">Uncharacterized protein</fullName>
    </submittedName>
</protein>
<evidence type="ECO:0000313" key="1">
    <source>
        <dbReference type="EMBL" id="KAK0744617.1"/>
    </source>
</evidence>
<evidence type="ECO:0000313" key="2">
    <source>
        <dbReference type="Proteomes" id="UP001172159"/>
    </source>
</evidence>
<accession>A0AA40K3T1</accession>
<dbReference type="EMBL" id="JAUKTV010000002">
    <property type="protein sequence ID" value="KAK0744617.1"/>
    <property type="molecule type" value="Genomic_DNA"/>
</dbReference>
<keyword evidence="2" id="KW-1185">Reference proteome</keyword>
<dbReference type="Proteomes" id="UP001172159">
    <property type="component" value="Unassembled WGS sequence"/>
</dbReference>
<sequence>MENEQTVDLEWLADLSKGQSFTHFIQSQPAKTLDFGSDGFTASLSEWGELLQLTRPDPTCGLVFVRGQYPDSAASILARAQSRNVFGDKSNGTFGTELVPRDRESPSPYWNVEIDDRKTQGWVNFRWPYSQYELLHWDIETDLSSEMGSCDTISFVKDGTLFQIHRLNWGVGSSASSSEHQDDMAYAKFKIGGPIRFGCPCSQNPVEEDLQTDIFAITTNGNTLVCRSNNYRTRLETTISVDGIPQVPAPLHSHDAATKVEWVDLTSEHVVDIRVGDATYVVSTYALRADDEDAHGTSLPADLADYLGVSRGSVNMFDRLWTSLCAANYEAIEAVEFCVVARCVEQILGVTSIPTLRPQPTDTGLPDGFAERALIGNIMTFQFVDVESAFYQIRLLAKLHHFIESRDLKEDFLHPYLELEKIRYAYLERLTAAIQSSLAWLFVTDLKPGRLLLAVHSEPSAIADGPLSERLKNCAGKRSRLTWDMTYNRGCYATMAAWYACRMCPSAFSRRFVDETIVPRLPIAYQLGMERAGRDKQPTSKSNVLQWLHLSSILLLYDELGCTENGLDINIDEVRETQERSEKHVSRLKTNQAGGWKAHHDELDRALLLADEMDLDRLQHNSRSYNLAVSRVKQTRQRIRDRKRTSKFLPGPKPWLAARGLSNGPWELQCIHHEAYLRVADVVNVPSARDRLFEFLLSDYSFMTSWDWADNDMVGRWWDIRPVAMVCATLLDLKFEGELVSTEILSKFQFNCLHITQGSSKLRKPKSLPRMLKPLSFLTVERIPSDPMTWSTAKFCNGDPKHLEIPATPLQWSHSCSNSSSHSKTLGKTKAFGCLTGYHNDPQRLAFP</sequence>
<proteinExistence type="predicted"/>
<name>A0AA40K3T1_9PEZI</name>
<dbReference type="AlphaFoldDB" id="A0AA40K3T1"/>